<reference evidence="1" key="4">
    <citation type="submission" date="2019-03" db="UniProtKB">
        <authorList>
            <consortium name="EnsemblPlants"/>
        </authorList>
    </citation>
    <scope>IDENTIFICATION</scope>
</reference>
<name>A0A453QN14_AEGTS</name>
<accession>A0A453QN14</accession>
<dbReference type="Proteomes" id="UP000015105">
    <property type="component" value="Chromosome 7D"/>
</dbReference>
<dbReference type="Gramene" id="AET7Gv20237400.12">
    <property type="protein sequence ID" value="AET7Gv20237400.12"/>
    <property type="gene ID" value="AET7Gv20237400"/>
</dbReference>
<dbReference type="EnsemblPlants" id="AET7Gv20237400.12">
    <property type="protein sequence ID" value="AET7Gv20237400.12"/>
    <property type="gene ID" value="AET7Gv20237400"/>
</dbReference>
<reference evidence="2" key="1">
    <citation type="journal article" date="2014" name="Science">
        <title>Ancient hybridizations among the ancestral genomes of bread wheat.</title>
        <authorList>
            <consortium name="International Wheat Genome Sequencing Consortium,"/>
            <person name="Marcussen T."/>
            <person name="Sandve S.R."/>
            <person name="Heier L."/>
            <person name="Spannagl M."/>
            <person name="Pfeifer M."/>
            <person name="Jakobsen K.S."/>
            <person name="Wulff B.B."/>
            <person name="Steuernagel B."/>
            <person name="Mayer K.F."/>
            <person name="Olsen O.A."/>
        </authorList>
    </citation>
    <scope>NUCLEOTIDE SEQUENCE [LARGE SCALE GENOMIC DNA]</scope>
    <source>
        <strain evidence="2">cv. AL8/78</strain>
    </source>
</reference>
<sequence>MFSCVGAPWVQQLSVKYYIFDHHVTHYLQLSIKEIAFWNLAVGRELPVRSIYRCFEFFIYLQRIFPPVSSFHHFD</sequence>
<protein>
    <submittedName>
        <fullName evidence="1">Uncharacterized protein</fullName>
    </submittedName>
</protein>
<reference evidence="2" key="2">
    <citation type="journal article" date="2017" name="Nat. Plants">
        <title>The Aegilops tauschii genome reveals multiple impacts of transposons.</title>
        <authorList>
            <person name="Zhao G."/>
            <person name="Zou C."/>
            <person name="Li K."/>
            <person name="Wang K."/>
            <person name="Li T."/>
            <person name="Gao L."/>
            <person name="Zhang X."/>
            <person name="Wang H."/>
            <person name="Yang Z."/>
            <person name="Liu X."/>
            <person name="Jiang W."/>
            <person name="Mao L."/>
            <person name="Kong X."/>
            <person name="Jiao Y."/>
            <person name="Jia J."/>
        </authorList>
    </citation>
    <scope>NUCLEOTIDE SEQUENCE [LARGE SCALE GENOMIC DNA]</scope>
    <source>
        <strain evidence="2">cv. AL8/78</strain>
    </source>
</reference>
<reference evidence="1" key="3">
    <citation type="journal article" date="2017" name="Nature">
        <title>Genome sequence of the progenitor of the wheat D genome Aegilops tauschii.</title>
        <authorList>
            <person name="Luo M.C."/>
            <person name="Gu Y.Q."/>
            <person name="Puiu D."/>
            <person name="Wang H."/>
            <person name="Twardziok S.O."/>
            <person name="Deal K.R."/>
            <person name="Huo N."/>
            <person name="Zhu T."/>
            <person name="Wang L."/>
            <person name="Wang Y."/>
            <person name="McGuire P.E."/>
            <person name="Liu S."/>
            <person name="Long H."/>
            <person name="Ramasamy R.K."/>
            <person name="Rodriguez J.C."/>
            <person name="Van S.L."/>
            <person name="Yuan L."/>
            <person name="Wang Z."/>
            <person name="Xia Z."/>
            <person name="Xiao L."/>
            <person name="Anderson O.D."/>
            <person name="Ouyang S."/>
            <person name="Liang Y."/>
            <person name="Zimin A.V."/>
            <person name="Pertea G."/>
            <person name="Qi P."/>
            <person name="Bennetzen J.L."/>
            <person name="Dai X."/>
            <person name="Dawson M.W."/>
            <person name="Muller H.G."/>
            <person name="Kugler K."/>
            <person name="Rivarola-Duarte L."/>
            <person name="Spannagl M."/>
            <person name="Mayer K.F.X."/>
            <person name="Lu F.H."/>
            <person name="Bevan M.W."/>
            <person name="Leroy P."/>
            <person name="Li P."/>
            <person name="You F.M."/>
            <person name="Sun Q."/>
            <person name="Liu Z."/>
            <person name="Lyons E."/>
            <person name="Wicker T."/>
            <person name="Salzberg S.L."/>
            <person name="Devos K.M."/>
            <person name="Dvorak J."/>
        </authorList>
    </citation>
    <scope>NUCLEOTIDE SEQUENCE [LARGE SCALE GENOMIC DNA]</scope>
    <source>
        <strain evidence="1">cv. AL8/78</strain>
    </source>
</reference>
<organism evidence="1 2">
    <name type="scientific">Aegilops tauschii subsp. strangulata</name>
    <name type="common">Goatgrass</name>
    <dbReference type="NCBI Taxonomy" id="200361"/>
    <lineage>
        <taxon>Eukaryota</taxon>
        <taxon>Viridiplantae</taxon>
        <taxon>Streptophyta</taxon>
        <taxon>Embryophyta</taxon>
        <taxon>Tracheophyta</taxon>
        <taxon>Spermatophyta</taxon>
        <taxon>Magnoliopsida</taxon>
        <taxon>Liliopsida</taxon>
        <taxon>Poales</taxon>
        <taxon>Poaceae</taxon>
        <taxon>BOP clade</taxon>
        <taxon>Pooideae</taxon>
        <taxon>Triticodae</taxon>
        <taxon>Triticeae</taxon>
        <taxon>Triticinae</taxon>
        <taxon>Aegilops</taxon>
    </lineage>
</organism>
<evidence type="ECO:0000313" key="1">
    <source>
        <dbReference type="EnsemblPlants" id="AET7Gv20237400.12"/>
    </source>
</evidence>
<dbReference type="AlphaFoldDB" id="A0A453QN14"/>
<reference evidence="1" key="5">
    <citation type="journal article" date="2021" name="G3 (Bethesda)">
        <title>Aegilops tauschii genome assembly Aet v5.0 features greater sequence contiguity and improved annotation.</title>
        <authorList>
            <person name="Wang L."/>
            <person name="Zhu T."/>
            <person name="Rodriguez J.C."/>
            <person name="Deal K.R."/>
            <person name="Dubcovsky J."/>
            <person name="McGuire P.E."/>
            <person name="Lux T."/>
            <person name="Spannagl M."/>
            <person name="Mayer K.F.X."/>
            <person name="Baldrich P."/>
            <person name="Meyers B.C."/>
            <person name="Huo N."/>
            <person name="Gu Y.Q."/>
            <person name="Zhou H."/>
            <person name="Devos K.M."/>
            <person name="Bennetzen J.L."/>
            <person name="Unver T."/>
            <person name="Budak H."/>
            <person name="Gulick P.J."/>
            <person name="Galiba G."/>
            <person name="Kalapos B."/>
            <person name="Nelson D.R."/>
            <person name="Li P."/>
            <person name="You F.M."/>
            <person name="Luo M.C."/>
            <person name="Dvorak J."/>
        </authorList>
    </citation>
    <scope>NUCLEOTIDE SEQUENCE [LARGE SCALE GENOMIC DNA]</scope>
    <source>
        <strain evidence="1">cv. AL8/78</strain>
    </source>
</reference>
<evidence type="ECO:0000313" key="2">
    <source>
        <dbReference type="Proteomes" id="UP000015105"/>
    </source>
</evidence>
<proteinExistence type="predicted"/>
<keyword evidence="2" id="KW-1185">Reference proteome</keyword>